<dbReference type="InterPro" id="IPR000572">
    <property type="entry name" value="OxRdtase_Mopterin-bd_dom"/>
</dbReference>
<dbReference type="Proteomes" id="UP001224433">
    <property type="component" value="Chromosome"/>
</dbReference>
<dbReference type="RefSeq" id="WP_147961309.1">
    <property type="nucleotide sequence ID" value="NZ_CP120983.1"/>
</dbReference>
<dbReference type="EMBL" id="CP120983">
    <property type="protein sequence ID" value="WLQ62669.1"/>
    <property type="molecule type" value="Genomic_DNA"/>
</dbReference>
<gene>
    <name evidence="2" type="ORF">P8A20_03265</name>
</gene>
<name>A0ABY9J8G6_9ACTN</name>
<evidence type="ECO:0000313" key="3">
    <source>
        <dbReference type="Proteomes" id="UP001224433"/>
    </source>
</evidence>
<accession>A0ABY9J8G6</accession>
<evidence type="ECO:0000313" key="2">
    <source>
        <dbReference type="EMBL" id="WLQ62669.1"/>
    </source>
</evidence>
<organism evidence="2 3">
    <name type="scientific">Streptomyces glycanivorans</name>
    <dbReference type="NCBI Taxonomy" id="3033808"/>
    <lineage>
        <taxon>Bacteria</taxon>
        <taxon>Bacillati</taxon>
        <taxon>Actinomycetota</taxon>
        <taxon>Actinomycetes</taxon>
        <taxon>Kitasatosporales</taxon>
        <taxon>Streptomycetaceae</taxon>
        <taxon>Streptomyces</taxon>
    </lineage>
</organism>
<proteinExistence type="predicted"/>
<dbReference type="InterPro" id="IPR036374">
    <property type="entry name" value="OxRdtase_Mopterin-bd_sf"/>
</dbReference>
<reference evidence="2 3" key="1">
    <citation type="submission" date="2023-03" db="EMBL/GenBank/DDBJ databases">
        <title>Isolation and description of six Streptomyces strains from soil environments, able to metabolize different microbial glucans.</title>
        <authorList>
            <person name="Widen T."/>
            <person name="Larsbrink J."/>
        </authorList>
    </citation>
    <scope>NUCLEOTIDE SEQUENCE [LARGE SCALE GENOMIC DNA]</scope>
    <source>
        <strain evidence="2 3">Alt3</strain>
    </source>
</reference>
<dbReference type="Pfam" id="PF00174">
    <property type="entry name" value="Oxidored_molyb"/>
    <property type="match status" value="1"/>
</dbReference>
<protein>
    <submittedName>
        <fullName evidence="2">Molybdopterin-dependent oxidoreductase</fullName>
    </submittedName>
</protein>
<dbReference type="SUPFAM" id="SSF56524">
    <property type="entry name" value="Oxidoreductase molybdopterin-binding domain"/>
    <property type="match status" value="1"/>
</dbReference>
<evidence type="ECO:0000259" key="1">
    <source>
        <dbReference type="Pfam" id="PF00174"/>
    </source>
</evidence>
<sequence>MGQSLEAAATTAGQVPELTLTGDVARPARLTVPDLLGWPQYESDVSFECATSGVQHHRFTGPLLHDVLMAAGPRFAPARRKDRLRFLIAVSGADGHHALLSWAEIDPDFGQARVLLAVTVDGNPLNRAGPQLVLPQDRCGGRHISGINALRVDGGYPRWE</sequence>
<keyword evidence="3" id="KW-1185">Reference proteome</keyword>
<feature type="domain" description="Oxidoreductase molybdopterin-binding" evidence="1">
    <location>
        <begin position="17"/>
        <end position="127"/>
    </location>
</feature>
<dbReference type="Gene3D" id="3.90.420.10">
    <property type="entry name" value="Oxidoreductase, molybdopterin-binding domain"/>
    <property type="match status" value="1"/>
</dbReference>